<dbReference type="Pfam" id="PF00534">
    <property type="entry name" value="Glycos_transf_1"/>
    <property type="match status" value="1"/>
</dbReference>
<dbReference type="CDD" id="cd03801">
    <property type="entry name" value="GT4_PimA-like"/>
    <property type="match status" value="1"/>
</dbReference>
<evidence type="ECO:0000259" key="2">
    <source>
        <dbReference type="Pfam" id="PF13439"/>
    </source>
</evidence>
<feature type="domain" description="Glycosyltransferase subfamily 4-like N-terminal" evidence="2">
    <location>
        <begin position="24"/>
        <end position="195"/>
    </location>
</feature>
<protein>
    <recommendedName>
        <fullName evidence="4">Glycosyltransferase subfamily 4-like N-terminal domain-containing protein</fullName>
    </recommendedName>
</protein>
<dbReference type="PANTHER" id="PTHR45947">
    <property type="entry name" value="SULFOQUINOVOSYL TRANSFERASE SQD2"/>
    <property type="match status" value="1"/>
</dbReference>
<evidence type="ECO:0000259" key="1">
    <source>
        <dbReference type="Pfam" id="PF00534"/>
    </source>
</evidence>
<gene>
    <name evidence="3" type="ORF">S01H4_01370</name>
</gene>
<sequence length="398" mass="45215">MEKKFNILVIAPTPFFADRGCHIRILEEIRALQKLGNKVTLYTYGLGRDIAGVNIKRSINFSWYKKLSAGPSWHMFYIDPILGINCMMAILKEKPDIIHAHLHEGAIIAYFAKIFRPKTPIIFDYQGSLTQELIDHKFIKRNGILNRFMYFIENRINRMPDVIVTTSNNSTRQLISNFKIDNKKVFTITDGVDSDEISPGEDSLNIREKFGISKSKKIIIYVGVLSKYQGIDLLLEAIQILKNKKAKEKIHFIIGGFPEKSYIEMSKRLQISDMVTFTGRVAYNELPDYLRVADIAITPKISQTEANMKVFGHMAAGIPTICFDNPVNREILGDLGVYAKLGDKDSLVEVILDLVSNPEKIKELGKKSREVAVKTYSWESVARKFIEVYEKAGAIPSI</sequence>
<dbReference type="InterPro" id="IPR050194">
    <property type="entry name" value="Glycosyltransferase_grp1"/>
</dbReference>
<evidence type="ECO:0008006" key="4">
    <source>
        <dbReference type="Google" id="ProtNLM"/>
    </source>
</evidence>
<dbReference type="EMBL" id="BART01000246">
    <property type="protein sequence ID" value="GAG68656.1"/>
    <property type="molecule type" value="Genomic_DNA"/>
</dbReference>
<dbReference type="Gene3D" id="3.40.50.2000">
    <property type="entry name" value="Glycogen Phosphorylase B"/>
    <property type="match status" value="2"/>
</dbReference>
<dbReference type="InterPro" id="IPR028098">
    <property type="entry name" value="Glyco_trans_4-like_N"/>
</dbReference>
<dbReference type="AlphaFoldDB" id="X1B9J7"/>
<dbReference type="SUPFAM" id="SSF53756">
    <property type="entry name" value="UDP-Glycosyltransferase/glycogen phosphorylase"/>
    <property type="match status" value="1"/>
</dbReference>
<proteinExistence type="predicted"/>
<dbReference type="InterPro" id="IPR001296">
    <property type="entry name" value="Glyco_trans_1"/>
</dbReference>
<accession>X1B9J7</accession>
<organism evidence="3">
    <name type="scientific">marine sediment metagenome</name>
    <dbReference type="NCBI Taxonomy" id="412755"/>
    <lineage>
        <taxon>unclassified sequences</taxon>
        <taxon>metagenomes</taxon>
        <taxon>ecological metagenomes</taxon>
    </lineage>
</organism>
<dbReference type="PANTHER" id="PTHR45947:SF3">
    <property type="entry name" value="SULFOQUINOVOSYL TRANSFERASE SQD2"/>
    <property type="match status" value="1"/>
</dbReference>
<comment type="caution">
    <text evidence="3">The sequence shown here is derived from an EMBL/GenBank/DDBJ whole genome shotgun (WGS) entry which is preliminary data.</text>
</comment>
<dbReference type="GO" id="GO:0016757">
    <property type="term" value="F:glycosyltransferase activity"/>
    <property type="evidence" value="ECO:0007669"/>
    <property type="project" value="InterPro"/>
</dbReference>
<reference evidence="3" key="1">
    <citation type="journal article" date="2014" name="Front. Microbiol.">
        <title>High frequency of phylogenetically diverse reductive dehalogenase-homologous genes in deep subseafloor sedimentary metagenomes.</title>
        <authorList>
            <person name="Kawai M."/>
            <person name="Futagami T."/>
            <person name="Toyoda A."/>
            <person name="Takaki Y."/>
            <person name="Nishi S."/>
            <person name="Hori S."/>
            <person name="Arai W."/>
            <person name="Tsubouchi T."/>
            <person name="Morono Y."/>
            <person name="Uchiyama I."/>
            <person name="Ito T."/>
            <person name="Fujiyama A."/>
            <person name="Inagaki F."/>
            <person name="Takami H."/>
        </authorList>
    </citation>
    <scope>NUCLEOTIDE SEQUENCE</scope>
    <source>
        <strain evidence="3">Expedition CK06-06</strain>
    </source>
</reference>
<name>X1B9J7_9ZZZZ</name>
<dbReference type="Pfam" id="PF13439">
    <property type="entry name" value="Glyco_transf_4"/>
    <property type="match status" value="1"/>
</dbReference>
<evidence type="ECO:0000313" key="3">
    <source>
        <dbReference type="EMBL" id="GAG68656.1"/>
    </source>
</evidence>
<feature type="domain" description="Glycosyl transferase family 1" evidence="1">
    <location>
        <begin position="205"/>
        <end position="370"/>
    </location>
</feature>